<dbReference type="Gene3D" id="1.10.150.670">
    <property type="entry name" value="Crossover junction endonuclease EME1, DNA-binding domain"/>
    <property type="match status" value="1"/>
</dbReference>
<dbReference type="InterPro" id="IPR047416">
    <property type="entry name" value="XPF_nuclease_Mus81"/>
</dbReference>
<dbReference type="GO" id="GO:0048476">
    <property type="term" value="C:Holliday junction resolvase complex"/>
    <property type="evidence" value="ECO:0007669"/>
    <property type="project" value="UniProtKB-UniRule"/>
</dbReference>
<evidence type="ECO:0000256" key="4">
    <source>
        <dbReference type="ARBA" id="ARBA00022722"/>
    </source>
</evidence>
<evidence type="ECO:0000313" key="17">
    <source>
        <dbReference type="EMBL" id="KAA1095202.1"/>
    </source>
</evidence>
<dbReference type="GO" id="GO:0000727">
    <property type="term" value="P:double-strand break repair via break-induced replication"/>
    <property type="evidence" value="ECO:0007669"/>
    <property type="project" value="UniProtKB-UniRule"/>
</dbReference>
<dbReference type="PANTHER" id="PTHR13451:SF0">
    <property type="entry name" value="CROSSOVER JUNCTION ENDONUCLEASE MUS81"/>
    <property type="match status" value="1"/>
</dbReference>
<dbReference type="InterPro" id="IPR036388">
    <property type="entry name" value="WH-like_DNA-bd_sf"/>
</dbReference>
<dbReference type="PANTHER" id="PTHR13451">
    <property type="entry name" value="CLASS II CROSSOVER JUNCTION ENDONUCLEASE MUS81"/>
    <property type="match status" value="1"/>
</dbReference>
<gene>
    <name evidence="17" type="primary">MUS81_9</name>
    <name evidence="18" type="synonym">MUS81_7</name>
    <name evidence="17" type="ORF">PGT21_036559</name>
    <name evidence="18" type="ORF">PGTUg99_028171</name>
</gene>
<keyword evidence="6 14" id="KW-0255">Endonuclease</keyword>
<dbReference type="EMBL" id="VSWC01000079">
    <property type="protein sequence ID" value="KAA1095202.1"/>
    <property type="molecule type" value="Genomic_DNA"/>
</dbReference>
<evidence type="ECO:0000256" key="1">
    <source>
        <dbReference type="ARBA" id="ARBA00001946"/>
    </source>
</evidence>
<organism evidence="17 19">
    <name type="scientific">Puccinia graminis f. sp. tritici</name>
    <dbReference type="NCBI Taxonomy" id="56615"/>
    <lineage>
        <taxon>Eukaryota</taxon>
        <taxon>Fungi</taxon>
        <taxon>Dikarya</taxon>
        <taxon>Basidiomycota</taxon>
        <taxon>Pucciniomycotina</taxon>
        <taxon>Pucciniomycetes</taxon>
        <taxon>Pucciniales</taxon>
        <taxon>Pucciniaceae</taxon>
        <taxon>Puccinia</taxon>
    </lineage>
</organism>
<keyword evidence="4 14" id="KW-0540">Nuclease</keyword>
<sequence length="899" mass="100226">MPPSKKYPNAEWAGWIQEVANQATENNAKVSQTYCKAAKAIKNHPIKLNHPRDALSLPGVGPKVVKIITDRLEIWCQENQVSFPSQVPLNKDGSDSGLSSDDATRPRPRPAELVDEEDHNPKPRSASNCQKSSAHKAHPTAPSKPRAKKPYQPKPRDPAWGILAAMYTICEPTDLKKFSSREIIAERAARYSDCTYVDLREDTSNRYGSHWQSGIKALIKYEFVITHATLRPAKYALTRTGYEFATVIAAQEDIPLLDVNMGPNTLCFEKSASSSVSRDPIPRETAKPSGNAHSEVSREVNFNEKSLPGNLGSETGNSLDAVTGAPSAFRFSYLNNANQRVLQLGEAATRLNSKTKQSFYKIEYPCAQQLHQFRRNHVLVDEKESCITLPRQETMIGWLKSEKSIPTCPGLCPTRAPRKPDLAKTDRASTVNFLLMSEKNSSKPASNIYKPPEILQAASEFAVAADAHPEPRLAKCPSQVPAPMITSVTSEHAQPQSSMVQPKQAQPKSNINSSGSRPRASFATADHVPGGVPVVQPKQALPKPNVNSSGSRPRASFATADHVPRGVPKPRASIGTIGSIANQVRAEVWKARTYSVMLVIDNREVQSQNNRDGIFHACLSRARQTMGDQVKVQQRPLAVGDAIWIAVHNETGNEVVLDSVVERKRLDDLCKSIVDARFHEQKARLKNSGLKDRIYLVESYYSHNNRDLYEQQIQTSQVEIMLLDDCHLQSTADWKESVEYLVMRTNVLNQLHQTIDLSVIPDKHIDRNSYLSFINELRRIRPEDYWVTSYNVYESLNGKSGNLTVQELWGRMIHQISGMSVEKVGEFVTRWPTPRSFTDEFFHQYYRSEGAASSAHGAPKDCLSKWIEDQFCSGAAHSRKKLGPALSKKIAELFSLSSY</sequence>
<keyword evidence="11 14" id="KW-0234">DNA repair</keyword>
<evidence type="ECO:0000256" key="3">
    <source>
        <dbReference type="ARBA" id="ARBA00010015"/>
    </source>
</evidence>
<dbReference type="Gene3D" id="1.10.150.110">
    <property type="entry name" value="DNA polymerase beta, N-terminal domain-like"/>
    <property type="match status" value="1"/>
</dbReference>
<dbReference type="InterPro" id="IPR033309">
    <property type="entry name" value="Mus81"/>
</dbReference>
<feature type="domain" description="ERCC4" evidence="16">
    <location>
        <begin position="597"/>
        <end position="701"/>
    </location>
</feature>
<keyword evidence="7 14" id="KW-0227">DNA damage</keyword>
<feature type="region of interest" description="Disordered" evidence="15">
    <location>
        <begin position="273"/>
        <end position="318"/>
    </location>
</feature>
<evidence type="ECO:0000256" key="12">
    <source>
        <dbReference type="ARBA" id="ARBA00023242"/>
    </source>
</evidence>
<evidence type="ECO:0000313" key="19">
    <source>
        <dbReference type="Proteomes" id="UP000324748"/>
    </source>
</evidence>
<dbReference type="OrthoDB" id="5963188at2759"/>
<dbReference type="EMBL" id="VDEP01000238">
    <property type="protein sequence ID" value="KAA1121472.1"/>
    <property type="molecule type" value="Genomic_DNA"/>
</dbReference>
<evidence type="ECO:0000256" key="9">
    <source>
        <dbReference type="ARBA" id="ARBA00022842"/>
    </source>
</evidence>
<dbReference type="InterPro" id="IPR010996">
    <property type="entry name" value="HHH_MUS81"/>
</dbReference>
<dbReference type="GO" id="GO:0031573">
    <property type="term" value="P:mitotic intra-S DNA damage checkpoint signaling"/>
    <property type="evidence" value="ECO:0007669"/>
    <property type="project" value="TreeGrafter"/>
</dbReference>
<dbReference type="SUPFAM" id="SSF47802">
    <property type="entry name" value="DNA polymerase beta, N-terminal domain-like"/>
    <property type="match status" value="1"/>
</dbReference>
<evidence type="ECO:0000256" key="14">
    <source>
        <dbReference type="RuleBase" id="RU369042"/>
    </source>
</evidence>
<keyword evidence="10 14" id="KW-0233">DNA recombination</keyword>
<reference evidence="19 20" key="1">
    <citation type="submission" date="2019-05" db="EMBL/GenBank/DDBJ databases">
        <title>Emergence of the Ug99 lineage of the wheat stem rust pathogen through somatic hybridization.</title>
        <authorList>
            <person name="Li F."/>
            <person name="Upadhyaya N.M."/>
            <person name="Sperschneider J."/>
            <person name="Matny O."/>
            <person name="Nguyen-Phuc H."/>
            <person name="Mago R."/>
            <person name="Raley C."/>
            <person name="Miller M.E."/>
            <person name="Silverstein K.A.T."/>
            <person name="Henningsen E."/>
            <person name="Hirsch C.D."/>
            <person name="Visser B."/>
            <person name="Pretorius Z.A."/>
            <person name="Steffenson B.J."/>
            <person name="Schwessinger B."/>
            <person name="Dodds P.N."/>
            <person name="Figueroa M."/>
        </authorList>
    </citation>
    <scope>NUCLEOTIDE SEQUENCE [LARGE SCALE GENOMIC DNA]</scope>
    <source>
        <strain evidence="17">21-0</strain>
        <strain evidence="18 20">Ug99</strain>
    </source>
</reference>
<feature type="compositionally biased region" description="Polar residues" evidence="15">
    <location>
        <begin position="488"/>
        <end position="516"/>
    </location>
</feature>
<dbReference type="InterPro" id="IPR011335">
    <property type="entry name" value="Restrct_endonuc-II-like"/>
</dbReference>
<dbReference type="Proteomes" id="UP000324748">
    <property type="component" value="Unassembled WGS sequence"/>
</dbReference>
<evidence type="ECO:0000256" key="10">
    <source>
        <dbReference type="ARBA" id="ARBA00023172"/>
    </source>
</evidence>
<dbReference type="InterPro" id="IPR006166">
    <property type="entry name" value="ERCC4_domain"/>
</dbReference>
<dbReference type="FunFam" id="1.10.150.110:FF:000001">
    <property type="entry name" value="Putative Crossover junction endonuclease MUS81"/>
    <property type="match status" value="1"/>
</dbReference>
<dbReference type="FunFam" id="3.40.50.10130:FF:000003">
    <property type="entry name" value="Crossover junction endonuclease MUS81"/>
    <property type="match status" value="1"/>
</dbReference>
<evidence type="ECO:0000256" key="7">
    <source>
        <dbReference type="ARBA" id="ARBA00022763"/>
    </source>
</evidence>
<dbReference type="CDD" id="cd20074">
    <property type="entry name" value="XPF_nuclease_Mus81"/>
    <property type="match status" value="1"/>
</dbReference>
<keyword evidence="12 14" id="KW-0539">Nucleus</keyword>
<proteinExistence type="inferred from homology"/>
<comment type="subcellular location">
    <subcellularLocation>
        <location evidence="2 14">Nucleus</location>
    </subcellularLocation>
</comment>
<dbReference type="GO" id="GO:0031297">
    <property type="term" value="P:replication fork processing"/>
    <property type="evidence" value="ECO:0007669"/>
    <property type="project" value="UniProtKB-ARBA"/>
</dbReference>
<dbReference type="InterPro" id="IPR047417">
    <property type="entry name" value="WHD_MUS81"/>
</dbReference>
<dbReference type="GO" id="GO:0048257">
    <property type="term" value="F:3'-flap endonuclease activity"/>
    <property type="evidence" value="ECO:0007669"/>
    <property type="project" value="TreeGrafter"/>
</dbReference>
<dbReference type="EC" id="3.1.22.-" evidence="14"/>
<dbReference type="GO" id="GO:0000712">
    <property type="term" value="P:resolution of meiotic recombination intermediates"/>
    <property type="evidence" value="ECO:0007669"/>
    <property type="project" value="TreeGrafter"/>
</dbReference>
<evidence type="ECO:0000256" key="5">
    <source>
        <dbReference type="ARBA" id="ARBA00022723"/>
    </source>
</evidence>
<evidence type="ECO:0000256" key="6">
    <source>
        <dbReference type="ARBA" id="ARBA00022759"/>
    </source>
</evidence>
<comment type="subunit">
    <text evidence="14">Interacts with EME1.</text>
</comment>
<accession>A0A5B0P2Y0</accession>
<keyword evidence="8 14" id="KW-0378">Hydrolase</keyword>
<evidence type="ECO:0000256" key="11">
    <source>
        <dbReference type="ARBA" id="ARBA00023204"/>
    </source>
</evidence>
<comment type="cofactor">
    <cofactor evidence="1 14">
        <name>Mg(2+)</name>
        <dbReference type="ChEBI" id="CHEBI:18420"/>
    </cofactor>
</comment>
<evidence type="ECO:0000259" key="16">
    <source>
        <dbReference type="SMART" id="SM00891"/>
    </source>
</evidence>
<keyword evidence="9 14" id="KW-0460">Magnesium</keyword>
<evidence type="ECO:0000256" key="15">
    <source>
        <dbReference type="SAM" id="MobiDB-lite"/>
    </source>
</evidence>
<dbReference type="Pfam" id="PF14716">
    <property type="entry name" value="HHH_8"/>
    <property type="match status" value="1"/>
</dbReference>
<dbReference type="Gene3D" id="3.40.50.10130">
    <property type="match status" value="1"/>
</dbReference>
<feature type="region of interest" description="Disordered" evidence="15">
    <location>
        <begin position="84"/>
        <end position="155"/>
    </location>
</feature>
<comment type="similarity">
    <text evidence="3 14">Belongs to the XPF family.</text>
</comment>
<dbReference type="GO" id="GO:0008821">
    <property type="term" value="F:crossover junction DNA endonuclease activity"/>
    <property type="evidence" value="ECO:0007669"/>
    <property type="project" value="UniProtKB-UniRule"/>
</dbReference>
<feature type="region of interest" description="Disordered" evidence="15">
    <location>
        <begin position="488"/>
        <end position="570"/>
    </location>
</feature>
<evidence type="ECO:0000256" key="13">
    <source>
        <dbReference type="ARBA" id="ARBA00023254"/>
    </source>
</evidence>
<evidence type="ECO:0000256" key="8">
    <source>
        <dbReference type="ARBA" id="ARBA00022801"/>
    </source>
</evidence>
<keyword evidence="13" id="KW-0469">Meiosis</keyword>
<dbReference type="GO" id="GO:0003677">
    <property type="term" value="F:DNA binding"/>
    <property type="evidence" value="ECO:0007669"/>
    <property type="project" value="UniProtKB-UniRule"/>
</dbReference>
<dbReference type="Proteomes" id="UP000325313">
    <property type="component" value="Unassembled WGS sequence"/>
</dbReference>
<dbReference type="AlphaFoldDB" id="A0A5B0P2Y0"/>
<comment type="function">
    <text evidence="14">Interacts with EME1 to form a DNA structure-specific endonuclease with substrate preference for branched DNA structures with a 5'-end at the branch nick. Typical substrates include 3'-flap structures, D-loops, replication forks and nicked Holliday junctions. May be required in mitosis for the processing of stalled or collapsed replication fork intermediates. May be required in meiosis for the repair of meiosis-specific double strand breaks subsequent to single-end invasion (SEI).</text>
</comment>
<keyword evidence="19" id="KW-1185">Reference proteome</keyword>
<dbReference type="InterPro" id="IPR027421">
    <property type="entry name" value="DNA_pol_lamdba_lyase_dom_sf"/>
</dbReference>
<comment type="caution">
    <text evidence="17">The sequence shown here is derived from an EMBL/GenBank/DDBJ whole genome shotgun (WGS) entry which is preliminary data.</text>
</comment>
<dbReference type="Gene3D" id="1.10.10.10">
    <property type="entry name" value="Winged helix-like DNA-binding domain superfamily/Winged helix DNA-binding domain"/>
    <property type="match status" value="1"/>
</dbReference>
<name>A0A5B0P2Y0_PUCGR</name>
<evidence type="ECO:0000313" key="18">
    <source>
        <dbReference type="EMBL" id="KAA1121472.1"/>
    </source>
</evidence>
<protein>
    <recommendedName>
        <fullName evidence="14">Crossover junction endonuclease MUS81</fullName>
        <ecNumber evidence="14">3.1.22.-</ecNumber>
    </recommendedName>
</protein>
<dbReference type="Pfam" id="PF02732">
    <property type="entry name" value="ERCC4"/>
    <property type="match status" value="1"/>
</dbReference>
<dbReference type="SMART" id="SM00891">
    <property type="entry name" value="ERCC4"/>
    <property type="match status" value="1"/>
</dbReference>
<dbReference type="GO" id="GO:0005634">
    <property type="term" value="C:nucleus"/>
    <property type="evidence" value="ECO:0007669"/>
    <property type="project" value="UniProtKB-SubCell"/>
</dbReference>
<dbReference type="InterPro" id="IPR042530">
    <property type="entry name" value="EME1/EME2_C"/>
</dbReference>
<evidence type="ECO:0000256" key="2">
    <source>
        <dbReference type="ARBA" id="ARBA00004123"/>
    </source>
</evidence>
<evidence type="ECO:0000313" key="20">
    <source>
        <dbReference type="Proteomes" id="UP000325313"/>
    </source>
</evidence>
<dbReference type="FunFam" id="1.10.10.10:FF:000371">
    <property type="entry name" value="Crossover junction endonuclease MUS81"/>
    <property type="match status" value="1"/>
</dbReference>
<dbReference type="CDD" id="cd21036">
    <property type="entry name" value="WH_MUS81"/>
    <property type="match status" value="1"/>
</dbReference>
<dbReference type="GO" id="GO:0006308">
    <property type="term" value="P:DNA catabolic process"/>
    <property type="evidence" value="ECO:0007669"/>
    <property type="project" value="UniProtKB-UniRule"/>
</dbReference>
<feature type="compositionally biased region" description="Basic and acidic residues" evidence="15">
    <location>
        <begin position="102"/>
        <end position="112"/>
    </location>
</feature>
<dbReference type="SUPFAM" id="SSF52980">
    <property type="entry name" value="Restriction endonuclease-like"/>
    <property type="match status" value="1"/>
</dbReference>
<keyword evidence="5 14" id="KW-0479">Metal-binding</keyword>
<dbReference type="GO" id="GO:0046872">
    <property type="term" value="F:metal ion binding"/>
    <property type="evidence" value="ECO:0007669"/>
    <property type="project" value="UniProtKB-UniRule"/>
</dbReference>